<dbReference type="SUPFAM" id="SSF55729">
    <property type="entry name" value="Acyl-CoA N-acyltransferases (Nat)"/>
    <property type="match status" value="1"/>
</dbReference>
<sequence length="164" mass="17681">MQIRSITSADAAAVRDIFAAGIASGNATFEVAPPAWTDWDAGHHPELRYLAVDDDDTALGWVSGTAVSARRVYAGVQELGLYVAEHARGRGVGTALLRSAVERAPGLGLWTLQSTIFPENTGSLTVHRRLGFREVGRRERIALMTTGPSAGQWRDTVLLEKRLG</sequence>
<reference evidence="4 5" key="1">
    <citation type="submission" date="2020-04" db="EMBL/GenBank/DDBJ databases">
        <title>MicrobeNet Type strains.</title>
        <authorList>
            <person name="Nicholson A.C."/>
        </authorList>
    </citation>
    <scope>NUCLEOTIDE SEQUENCE [LARGE SCALE GENOMIC DNA]</scope>
    <source>
        <strain evidence="4 5">ATCC BAA-788</strain>
    </source>
</reference>
<evidence type="ECO:0000313" key="4">
    <source>
        <dbReference type="EMBL" id="NKY22599.1"/>
    </source>
</evidence>
<keyword evidence="2" id="KW-0012">Acyltransferase</keyword>
<proteinExistence type="predicted"/>
<evidence type="ECO:0000313" key="5">
    <source>
        <dbReference type="Proteomes" id="UP000581206"/>
    </source>
</evidence>
<dbReference type="EMBL" id="JAAXOX010000003">
    <property type="protein sequence ID" value="NKY22599.1"/>
    <property type="molecule type" value="Genomic_DNA"/>
</dbReference>
<dbReference type="PANTHER" id="PTHR43072">
    <property type="entry name" value="N-ACETYLTRANSFERASE"/>
    <property type="match status" value="1"/>
</dbReference>
<dbReference type="RefSeq" id="WP_168629719.1">
    <property type="nucleotide sequence ID" value="NZ_BONL01000004.1"/>
</dbReference>
<evidence type="ECO:0000256" key="1">
    <source>
        <dbReference type="ARBA" id="ARBA00022679"/>
    </source>
</evidence>
<dbReference type="PROSITE" id="PS51186">
    <property type="entry name" value="GNAT"/>
    <property type="match status" value="1"/>
</dbReference>
<keyword evidence="1 4" id="KW-0808">Transferase</keyword>
<dbReference type="AlphaFoldDB" id="A0A7X6QYW6"/>
<evidence type="ECO:0000256" key="2">
    <source>
        <dbReference type="ARBA" id="ARBA00023315"/>
    </source>
</evidence>
<protein>
    <submittedName>
        <fullName evidence="4">N-acetyltransferase</fullName>
    </submittedName>
</protein>
<dbReference type="CDD" id="cd04301">
    <property type="entry name" value="NAT_SF"/>
    <property type="match status" value="1"/>
</dbReference>
<evidence type="ECO:0000259" key="3">
    <source>
        <dbReference type="PROSITE" id="PS51186"/>
    </source>
</evidence>
<organism evidence="4 5">
    <name type="scientific">Cellulomonas denverensis</name>
    <dbReference type="NCBI Taxonomy" id="264297"/>
    <lineage>
        <taxon>Bacteria</taxon>
        <taxon>Bacillati</taxon>
        <taxon>Actinomycetota</taxon>
        <taxon>Actinomycetes</taxon>
        <taxon>Micrococcales</taxon>
        <taxon>Cellulomonadaceae</taxon>
        <taxon>Cellulomonas</taxon>
    </lineage>
</organism>
<gene>
    <name evidence="4" type="ORF">HGA03_07940</name>
</gene>
<dbReference type="Pfam" id="PF00583">
    <property type="entry name" value="Acetyltransf_1"/>
    <property type="match status" value="1"/>
</dbReference>
<dbReference type="Proteomes" id="UP000581206">
    <property type="component" value="Unassembled WGS sequence"/>
</dbReference>
<dbReference type="Gene3D" id="3.40.630.30">
    <property type="match status" value="1"/>
</dbReference>
<feature type="domain" description="N-acetyltransferase" evidence="3">
    <location>
        <begin position="1"/>
        <end position="164"/>
    </location>
</feature>
<dbReference type="GO" id="GO:0016747">
    <property type="term" value="F:acyltransferase activity, transferring groups other than amino-acyl groups"/>
    <property type="evidence" value="ECO:0007669"/>
    <property type="project" value="InterPro"/>
</dbReference>
<dbReference type="InterPro" id="IPR016181">
    <property type="entry name" value="Acyl_CoA_acyltransferase"/>
</dbReference>
<name>A0A7X6QYW6_9CELL</name>
<dbReference type="PANTHER" id="PTHR43072:SF23">
    <property type="entry name" value="UPF0039 PROTEIN C11D3.02C"/>
    <property type="match status" value="1"/>
</dbReference>
<keyword evidence="5" id="KW-1185">Reference proteome</keyword>
<dbReference type="InterPro" id="IPR000182">
    <property type="entry name" value="GNAT_dom"/>
</dbReference>
<comment type="caution">
    <text evidence="4">The sequence shown here is derived from an EMBL/GenBank/DDBJ whole genome shotgun (WGS) entry which is preliminary data.</text>
</comment>
<accession>A0A7X6QYW6</accession>